<keyword evidence="1" id="KW-0547">Nucleotide-binding</keyword>
<evidence type="ECO:0000256" key="2">
    <source>
        <dbReference type="SAM" id="MobiDB-lite"/>
    </source>
</evidence>
<dbReference type="PROSITE" id="PS50011">
    <property type="entry name" value="PROTEIN_KINASE_DOM"/>
    <property type="match status" value="1"/>
</dbReference>
<dbReference type="GO" id="GO:0006974">
    <property type="term" value="P:DNA damage response"/>
    <property type="evidence" value="ECO:0007669"/>
    <property type="project" value="TreeGrafter"/>
</dbReference>
<dbReference type="EMBL" id="HBGE01081668">
    <property type="protein sequence ID" value="CAD9171958.1"/>
    <property type="molecule type" value="Transcribed_RNA"/>
</dbReference>
<dbReference type="AlphaFoldDB" id="A0A7S1RQT9"/>
<feature type="binding site" evidence="1">
    <location>
        <position position="353"/>
    </location>
    <ligand>
        <name>ATP</name>
        <dbReference type="ChEBI" id="CHEBI:30616"/>
    </ligand>
</feature>
<proteinExistence type="predicted"/>
<keyword evidence="1" id="KW-0067">ATP-binding</keyword>
<gene>
    <name evidence="4" type="ORF">ACAT0790_LOCUS48727</name>
</gene>
<protein>
    <recommendedName>
        <fullName evidence="3">Protein kinase domain-containing protein</fullName>
    </recommendedName>
</protein>
<dbReference type="PANTHER" id="PTHR24361:SF613">
    <property type="entry name" value="NUCLEAR RECEPTOR-BINDING PROTEIN-RELATED"/>
    <property type="match status" value="1"/>
</dbReference>
<feature type="region of interest" description="Disordered" evidence="2">
    <location>
        <begin position="205"/>
        <end position="226"/>
    </location>
</feature>
<evidence type="ECO:0000259" key="3">
    <source>
        <dbReference type="PROSITE" id="PS50011"/>
    </source>
</evidence>
<feature type="region of interest" description="Disordered" evidence="2">
    <location>
        <begin position="583"/>
        <end position="613"/>
    </location>
</feature>
<dbReference type="CDD" id="cd14014">
    <property type="entry name" value="STKc_PknB_like"/>
    <property type="match status" value="1"/>
</dbReference>
<evidence type="ECO:0000256" key="1">
    <source>
        <dbReference type="PROSITE-ProRule" id="PRU10141"/>
    </source>
</evidence>
<dbReference type="InterPro" id="IPR011009">
    <property type="entry name" value="Kinase-like_dom_sf"/>
</dbReference>
<dbReference type="SMART" id="SM00220">
    <property type="entry name" value="S_TKc"/>
    <property type="match status" value="1"/>
</dbReference>
<sequence length="637" mass="71088">MGFFHPYLAVHFQGQEHRTGVLQRDWFAKENDCSLNFKHRMDLPVADDGASMVNANRVKIMVHDKRSLDVRTLCLGDDLIGEGTFDFDPLQDQPQVNDRLALYRPGLGEGQSAGSLDVRWRVVRRESLSDALQNPAERTLLEVLQAMLDFLDVYGGEEAALDVFPGSPHTSKSTGSLMAGVFSHSAAKTQSRRRVALNELKEELRKQVARPDQPAQSRGDEESDKEVLKSIAPLAWKTVEFVAKFSVPQEQDNKFDTIDLAIRWVKDILASAAGGGFTGSASMSRITRIFTMLELNIETLVPVDKDGGQMQGLTWRPSERDPPPFKEASLGRGGFGSVWRALDPTIKQFFAVKQMFHQGVVTQCERQNADDLRARSWQHPSLVRLYAAIDHRPNVFLVMEYCANGDLLGQIETATRRGRYDVPEKAYDWVVQIFLGLEFLHGIPFLMRDLKPQNVLLTHSLRAKIADFGLSKLAERADGLQSRIPTPGSPHYIAPEVARLEGYGKQADIYSLGVTVWHLYTGGLMDTGMPPCTAKWGEEGAAVSVLAENWTLLHNAVNEPETHRARPLPDENVKQFVLQATDRRSEGHKCTSEDLRNTDFLTQASPPLPPRGNTKAAIEWLEAQAVRRSPSFGLVAQ</sequence>
<reference evidence="4" key="1">
    <citation type="submission" date="2021-01" db="EMBL/GenBank/DDBJ databases">
        <authorList>
            <person name="Corre E."/>
            <person name="Pelletier E."/>
            <person name="Niang G."/>
            <person name="Scheremetjew M."/>
            <person name="Finn R."/>
            <person name="Kale V."/>
            <person name="Holt S."/>
            <person name="Cochrane G."/>
            <person name="Meng A."/>
            <person name="Brown T."/>
            <person name="Cohen L."/>
        </authorList>
    </citation>
    <scope>NUCLEOTIDE SEQUENCE</scope>
    <source>
        <strain evidence="4">OF101</strain>
    </source>
</reference>
<accession>A0A7S1RQT9</accession>
<dbReference type="PROSITE" id="PS00107">
    <property type="entry name" value="PROTEIN_KINASE_ATP"/>
    <property type="match status" value="1"/>
</dbReference>
<feature type="domain" description="Protein kinase" evidence="3">
    <location>
        <begin position="324"/>
        <end position="601"/>
    </location>
</feature>
<dbReference type="InterPro" id="IPR053235">
    <property type="entry name" value="Ser_Thr_kinase"/>
</dbReference>
<dbReference type="PANTHER" id="PTHR24361">
    <property type="entry name" value="MITOGEN-ACTIVATED KINASE KINASE KINASE"/>
    <property type="match status" value="1"/>
</dbReference>
<dbReference type="SUPFAM" id="SSF56112">
    <property type="entry name" value="Protein kinase-like (PK-like)"/>
    <property type="match status" value="1"/>
</dbReference>
<dbReference type="InterPro" id="IPR000719">
    <property type="entry name" value="Prot_kinase_dom"/>
</dbReference>
<feature type="compositionally biased region" description="Basic and acidic residues" evidence="2">
    <location>
        <begin position="583"/>
        <end position="597"/>
    </location>
</feature>
<name>A0A7S1RQT9_ALECA</name>
<dbReference type="GO" id="GO:0004674">
    <property type="term" value="F:protein serine/threonine kinase activity"/>
    <property type="evidence" value="ECO:0007669"/>
    <property type="project" value="TreeGrafter"/>
</dbReference>
<dbReference type="GO" id="GO:0005737">
    <property type="term" value="C:cytoplasm"/>
    <property type="evidence" value="ECO:0007669"/>
    <property type="project" value="TreeGrafter"/>
</dbReference>
<dbReference type="InterPro" id="IPR017441">
    <property type="entry name" value="Protein_kinase_ATP_BS"/>
</dbReference>
<evidence type="ECO:0000313" key="4">
    <source>
        <dbReference type="EMBL" id="CAD9171958.1"/>
    </source>
</evidence>
<dbReference type="GO" id="GO:0005524">
    <property type="term" value="F:ATP binding"/>
    <property type="evidence" value="ECO:0007669"/>
    <property type="project" value="UniProtKB-UniRule"/>
</dbReference>
<organism evidence="4">
    <name type="scientific">Alexandrium catenella</name>
    <name type="common">Red tide dinoflagellate</name>
    <name type="synonym">Gonyaulax catenella</name>
    <dbReference type="NCBI Taxonomy" id="2925"/>
    <lineage>
        <taxon>Eukaryota</taxon>
        <taxon>Sar</taxon>
        <taxon>Alveolata</taxon>
        <taxon>Dinophyceae</taxon>
        <taxon>Gonyaulacales</taxon>
        <taxon>Pyrocystaceae</taxon>
        <taxon>Alexandrium</taxon>
    </lineage>
</organism>
<dbReference type="Gene3D" id="1.10.510.10">
    <property type="entry name" value="Transferase(Phosphotransferase) domain 1"/>
    <property type="match status" value="1"/>
</dbReference>
<dbReference type="Pfam" id="PF00069">
    <property type="entry name" value="Pkinase"/>
    <property type="match status" value="1"/>
</dbReference>